<evidence type="ECO:0000256" key="1">
    <source>
        <dbReference type="SAM" id="Phobius"/>
    </source>
</evidence>
<accession>A0A084QH10</accession>
<organism evidence="2 3">
    <name type="scientific">Stachybotrys chlorohalonatus (strain IBT 40285)</name>
    <dbReference type="NCBI Taxonomy" id="1283841"/>
    <lineage>
        <taxon>Eukaryota</taxon>
        <taxon>Fungi</taxon>
        <taxon>Dikarya</taxon>
        <taxon>Ascomycota</taxon>
        <taxon>Pezizomycotina</taxon>
        <taxon>Sordariomycetes</taxon>
        <taxon>Hypocreomycetidae</taxon>
        <taxon>Hypocreales</taxon>
        <taxon>Stachybotryaceae</taxon>
        <taxon>Stachybotrys</taxon>
    </lineage>
</organism>
<dbReference type="InParanoid" id="A0A084QH10"/>
<sequence length="121" mass="12738">MAWTHWFDSRFSLRVHIVQCVLILAAVILTIVRIAMPAPFTTRAHMMALAMGIKSLIFIGYQLASAHTARGVLGHGHGAAVPSERSDMLGGVVRRELGNCSPGAGFVLHGDVDGGGFGAGT</sequence>
<dbReference type="AlphaFoldDB" id="A0A084QH10"/>
<evidence type="ECO:0000313" key="3">
    <source>
        <dbReference type="Proteomes" id="UP000028524"/>
    </source>
</evidence>
<evidence type="ECO:0000313" key="2">
    <source>
        <dbReference type="EMBL" id="KFA63245.1"/>
    </source>
</evidence>
<protein>
    <submittedName>
        <fullName evidence="2">Uncharacterized protein</fullName>
    </submittedName>
</protein>
<reference evidence="2 3" key="1">
    <citation type="journal article" date="2014" name="BMC Genomics">
        <title>Comparative genome sequencing reveals chemotype-specific gene clusters in the toxigenic black mold Stachybotrys.</title>
        <authorList>
            <person name="Semeiks J."/>
            <person name="Borek D."/>
            <person name="Otwinowski Z."/>
            <person name="Grishin N.V."/>
        </authorList>
    </citation>
    <scope>NUCLEOTIDE SEQUENCE [LARGE SCALE GENOMIC DNA]</scope>
    <source>
        <strain evidence="2 3">IBT 40285</strain>
    </source>
</reference>
<dbReference type="HOGENOM" id="CLU_2039593_0_0_1"/>
<keyword evidence="3" id="KW-1185">Reference proteome</keyword>
<dbReference type="OrthoDB" id="3436860at2759"/>
<keyword evidence="1" id="KW-0812">Transmembrane</keyword>
<proteinExistence type="predicted"/>
<feature type="transmembrane region" description="Helical" evidence="1">
    <location>
        <begin position="13"/>
        <end position="32"/>
    </location>
</feature>
<dbReference type="STRING" id="1283841.A0A084QH10"/>
<keyword evidence="1" id="KW-0472">Membrane</keyword>
<gene>
    <name evidence="2" type="ORF">S40285_10255</name>
</gene>
<keyword evidence="1" id="KW-1133">Transmembrane helix</keyword>
<name>A0A084QH10_STAC4</name>
<dbReference type="EMBL" id="KL660751">
    <property type="protein sequence ID" value="KFA63245.1"/>
    <property type="molecule type" value="Genomic_DNA"/>
</dbReference>
<dbReference type="Proteomes" id="UP000028524">
    <property type="component" value="Unassembled WGS sequence"/>
</dbReference>